<sequence>MANGQYNSFFQELYNYLNDNKLNMHFMPSNINKKYGWILSFLSRSICYLEKIFKKNDLMINLYVKGDIKKL</sequence>
<organism evidence="1 2">
    <name type="scientific">Rickettsia canadensis str. CA410</name>
    <dbReference type="NCBI Taxonomy" id="1105107"/>
    <lineage>
        <taxon>Bacteria</taxon>
        <taxon>Pseudomonadati</taxon>
        <taxon>Pseudomonadota</taxon>
        <taxon>Alphaproteobacteria</taxon>
        <taxon>Rickettsiales</taxon>
        <taxon>Rickettsiaceae</taxon>
        <taxon>Rickettsieae</taxon>
        <taxon>Rickettsia</taxon>
        <taxon>belli group</taxon>
    </lineage>
</organism>
<dbReference type="Proteomes" id="UP000007878">
    <property type="component" value="Chromosome"/>
</dbReference>
<evidence type="ECO:0000313" key="2">
    <source>
        <dbReference type="Proteomes" id="UP000007878"/>
    </source>
</evidence>
<name>A0ABN4AGU2_RICCA</name>
<dbReference type="EMBL" id="CP003304">
    <property type="protein sequence ID" value="AFB21069.1"/>
    <property type="molecule type" value="Genomic_DNA"/>
</dbReference>
<gene>
    <name evidence="1" type="ORF">RCA_02480</name>
</gene>
<accession>A0ABN4AGU2</accession>
<evidence type="ECO:0000313" key="1">
    <source>
        <dbReference type="EMBL" id="AFB21069.1"/>
    </source>
</evidence>
<keyword evidence="2" id="KW-1185">Reference proteome</keyword>
<protein>
    <submittedName>
        <fullName evidence="1">Uncharacterized protein</fullName>
    </submittedName>
</protein>
<reference evidence="2" key="1">
    <citation type="submission" date="2012-02" db="EMBL/GenBank/DDBJ databases">
        <title>Complete genome sequence of Rickettsia parkeri strain Portsmouth.</title>
        <authorList>
            <person name="Johnson S.L."/>
            <person name="Munk A.C."/>
            <person name="Han S."/>
            <person name="Bruce D.C."/>
            <person name="Dasch G.A."/>
        </authorList>
    </citation>
    <scope>NUCLEOTIDE SEQUENCE [LARGE SCALE GENOMIC DNA]</scope>
    <source>
        <strain evidence="2">CA410</strain>
    </source>
</reference>
<proteinExistence type="predicted"/>